<name>A0A517Q7T7_9PLAN</name>
<dbReference type="AlphaFoldDB" id="A0A517Q7T7"/>
<reference evidence="1 2" key="1">
    <citation type="submission" date="2019-03" db="EMBL/GenBank/DDBJ databases">
        <title>Deep-cultivation of Planctomycetes and their phenomic and genomic characterization uncovers novel biology.</title>
        <authorList>
            <person name="Wiegand S."/>
            <person name="Jogler M."/>
            <person name="Boedeker C."/>
            <person name="Pinto D."/>
            <person name="Vollmers J."/>
            <person name="Rivas-Marin E."/>
            <person name="Kohn T."/>
            <person name="Peeters S.H."/>
            <person name="Heuer A."/>
            <person name="Rast P."/>
            <person name="Oberbeckmann S."/>
            <person name="Bunk B."/>
            <person name="Jeske O."/>
            <person name="Meyerdierks A."/>
            <person name="Storesund J.E."/>
            <person name="Kallscheuer N."/>
            <person name="Luecker S."/>
            <person name="Lage O.M."/>
            <person name="Pohl T."/>
            <person name="Merkel B.J."/>
            <person name="Hornburger P."/>
            <person name="Mueller R.-W."/>
            <person name="Bruemmer F."/>
            <person name="Labrenz M."/>
            <person name="Spormann A.M."/>
            <person name="Op den Camp H."/>
            <person name="Overmann J."/>
            <person name="Amann R."/>
            <person name="Jetten M.S.M."/>
            <person name="Mascher T."/>
            <person name="Medema M.H."/>
            <person name="Devos D.P."/>
            <person name="Kaster A.-K."/>
            <person name="Ovreas L."/>
            <person name="Rohde M."/>
            <person name="Galperin M.Y."/>
            <person name="Jogler C."/>
        </authorList>
    </citation>
    <scope>NUCLEOTIDE SEQUENCE [LARGE SCALE GENOMIC DNA]</scope>
    <source>
        <strain evidence="1 2">Enr10</strain>
    </source>
</reference>
<organism evidence="1 2">
    <name type="scientific">Gimesia panareensis</name>
    <dbReference type="NCBI Taxonomy" id="2527978"/>
    <lineage>
        <taxon>Bacteria</taxon>
        <taxon>Pseudomonadati</taxon>
        <taxon>Planctomycetota</taxon>
        <taxon>Planctomycetia</taxon>
        <taxon>Planctomycetales</taxon>
        <taxon>Planctomycetaceae</taxon>
        <taxon>Gimesia</taxon>
    </lineage>
</organism>
<dbReference type="EMBL" id="CP037421">
    <property type="protein sequence ID" value="QDT27692.1"/>
    <property type="molecule type" value="Genomic_DNA"/>
</dbReference>
<evidence type="ECO:0000313" key="2">
    <source>
        <dbReference type="Proteomes" id="UP000315647"/>
    </source>
</evidence>
<dbReference type="RefSeq" id="WP_145450328.1">
    <property type="nucleotide sequence ID" value="NZ_CP037421.1"/>
</dbReference>
<proteinExistence type="predicted"/>
<accession>A0A517Q7T7</accession>
<gene>
    <name evidence="1" type="ORF">Enr10x_30100</name>
</gene>
<keyword evidence="2" id="KW-1185">Reference proteome</keyword>
<sequence length="136" mass="15805">MNSDNLYQSFQRLNDFDLESWPESNWPAAQDHFCIQLLEQFNDLEQAAQLSLSRKLLESSLERPLEHFACRCAKFGDSREDIRNGYFALLFCRSKEAFLTADRLATAARNLGISSRRIRREMPIPFPGFWVPDSPD</sequence>
<evidence type="ECO:0000313" key="1">
    <source>
        <dbReference type="EMBL" id="QDT27692.1"/>
    </source>
</evidence>
<protein>
    <submittedName>
        <fullName evidence="1">Uncharacterized protein</fullName>
    </submittedName>
</protein>
<dbReference type="Proteomes" id="UP000315647">
    <property type="component" value="Chromosome"/>
</dbReference>